<keyword evidence="2" id="KW-0732">Signal</keyword>
<reference evidence="4 5" key="1">
    <citation type="submission" date="2020-04" db="EMBL/GenBank/DDBJ databases">
        <title>MicrobeNet Type strains.</title>
        <authorList>
            <person name="Nicholson A.C."/>
        </authorList>
    </citation>
    <scope>NUCLEOTIDE SEQUENCE [LARGE SCALE GENOMIC DNA]</scope>
    <source>
        <strain evidence="4 5">ATCC 23612</strain>
    </source>
</reference>
<sequence length="356" mass="37296">MTQGRPRHLFLAASAFAVLMTAACGGGTTIEDAQEENETGPTGTADPDAQIPEGLKIDFLPKQLNNPFFEIVNQGGTEAVEEVGGTATERGGTEATADSQVEYINAASQAGSDVIVIAANDPDAVCPALNEARDNGAAIVGYDSDANCTDVFVNQSSTELIGRTLVEMIAEDLGGEGTFAVLSATPNATNQNAWIAAMEEVLAEEEEYAGLELVETVYGNDDDLESFQEMQGLMQSHPDLDGVVSPTTVGIAAAARYISDSEYQGEVAVTGLGTPNQMREFVDDGTVSQFALWNPLDLGYLAGYTGAALKAGQITGAEGETFTAGRLGEFTFETDGEIVLGPPQVFDAGNVDDFDF</sequence>
<feature type="signal peptide" evidence="2">
    <location>
        <begin position="1"/>
        <end position="25"/>
    </location>
</feature>
<protein>
    <submittedName>
        <fullName evidence="4">Rhamnose ABC transporter substrate-binding protein</fullName>
    </submittedName>
</protein>
<dbReference type="SUPFAM" id="SSF53822">
    <property type="entry name" value="Periplasmic binding protein-like I"/>
    <property type="match status" value="1"/>
</dbReference>
<evidence type="ECO:0000256" key="2">
    <source>
        <dbReference type="SAM" id="SignalP"/>
    </source>
</evidence>
<dbReference type="Proteomes" id="UP000553209">
    <property type="component" value="Unassembled WGS sequence"/>
</dbReference>
<gene>
    <name evidence="4" type="primary">rhaS</name>
    <name evidence="4" type="ORF">HGB44_26545</name>
</gene>
<dbReference type="PANTHER" id="PTHR30036">
    <property type="entry name" value="D-XYLOSE-BINDING PERIPLASMIC PROTEIN"/>
    <property type="match status" value="1"/>
</dbReference>
<dbReference type="EMBL" id="JAAXPG010000033">
    <property type="protein sequence ID" value="NKZ01202.1"/>
    <property type="molecule type" value="Genomic_DNA"/>
</dbReference>
<dbReference type="RefSeq" id="WP_061083040.1">
    <property type="nucleotide sequence ID" value="NZ_JAAXPG010000033.1"/>
</dbReference>
<dbReference type="InterPro" id="IPR050555">
    <property type="entry name" value="Bact_Solute-Bind_Prot2"/>
</dbReference>
<proteinExistence type="predicted"/>
<dbReference type="AlphaFoldDB" id="A0A7X6RTE9"/>
<comment type="caution">
    <text evidence="4">The sequence shown here is derived from an EMBL/GenBank/DDBJ whole genome shotgun (WGS) entry which is preliminary data.</text>
</comment>
<dbReference type="Pfam" id="PF13407">
    <property type="entry name" value="Peripla_BP_4"/>
    <property type="match status" value="1"/>
</dbReference>
<feature type="domain" description="Periplasmic binding protein" evidence="3">
    <location>
        <begin position="57"/>
        <end position="313"/>
    </location>
</feature>
<dbReference type="Gene3D" id="3.40.50.2300">
    <property type="match status" value="2"/>
</dbReference>
<accession>A0A7X6RTE9</accession>
<dbReference type="InterPro" id="IPR028082">
    <property type="entry name" value="Peripla_BP_I"/>
</dbReference>
<dbReference type="GO" id="GO:0030246">
    <property type="term" value="F:carbohydrate binding"/>
    <property type="evidence" value="ECO:0007669"/>
    <property type="project" value="TreeGrafter"/>
</dbReference>
<dbReference type="PANTHER" id="PTHR30036:SF8">
    <property type="entry name" value="ABC-TYPE SUGAR TRANSPORT SYSTEM PERIPLASMIC COMPONENT-LIKE PROTEIN"/>
    <property type="match status" value="1"/>
</dbReference>
<organism evidence="4 5">
    <name type="scientific">Nocardiopsis alborubida</name>
    <dbReference type="NCBI Taxonomy" id="146802"/>
    <lineage>
        <taxon>Bacteria</taxon>
        <taxon>Bacillati</taxon>
        <taxon>Actinomycetota</taxon>
        <taxon>Actinomycetes</taxon>
        <taxon>Streptosporangiales</taxon>
        <taxon>Nocardiopsidaceae</taxon>
        <taxon>Nocardiopsis</taxon>
    </lineage>
</organism>
<dbReference type="GO" id="GO:0015762">
    <property type="term" value="P:rhamnose transmembrane transport"/>
    <property type="evidence" value="ECO:0007669"/>
    <property type="project" value="InterPro"/>
</dbReference>
<dbReference type="CDD" id="cd20000">
    <property type="entry name" value="PBP1_ABC_rhamnose"/>
    <property type="match status" value="1"/>
</dbReference>
<keyword evidence="5" id="KW-1185">Reference proteome</keyword>
<evidence type="ECO:0000313" key="4">
    <source>
        <dbReference type="EMBL" id="NKZ01202.1"/>
    </source>
</evidence>
<evidence type="ECO:0000313" key="5">
    <source>
        <dbReference type="Proteomes" id="UP000553209"/>
    </source>
</evidence>
<dbReference type="NCBIfam" id="TIGR02637">
    <property type="entry name" value="RhaS"/>
    <property type="match status" value="1"/>
</dbReference>
<name>A0A7X6RTE9_9ACTN</name>
<dbReference type="InterPro" id="IPR013459">
    <property type="entry name" value="RhaS"/>
</dbReference>
<evidence type="ECO:0000259" key="3">
    <source>
        <dbReference type="Pfam" id="PF13407"/>
    </source>
</evidence>
<dbReference type="InterPro" id="IPR025997">
    <property type="entry name" value="SBP_2_dom"/>
</dbReference>
<dbReference type="GO" id="GO:0030288">
    <property type="term" value="C:outer membrane-bounded periplasmic space"/>
    <property type="evidence" value="ECO:0007669"/>
    <property type="project" value="TreeGrafter"/>
</dbReference>
<evidence type="ECO:0000256" key="1">
    <source>
        <dbReference type="ARBA" id="ARBA00004196"/>
    </source>
</evidence>
<comment type="subcellular location">
    <subcellularLocation>
        <location evidence="1">Cell envelope</location>
    </subcellularLocation>
</comment>
<feature type="chain" id="PRO_5039432392" evidence="2">
    <location>
        <begin position="26"/>
        <end position="356"/>
    </location>
</feature>
<dbReference type="PROSITE" id="PS51257">
    <property type="entry name" value="PROKAR_LIPOPROTEIN"/>
    <property type="match status" value="1"/>
</dbReference>